<proteinExistence type="predicted"/>
<dbReference type="Proteomes" id="UP001500399">
    <property type="component" value="Unassembled WGS sequence"/>
</dbReference>
<reference evidence="2" key="1">
    <citation type="journal article" date="2019" name="Int. J. Syst. Evol. Microbiol.">
        <title>The Global Catalogue of Microorganisms (GCM) 10K type strain sequencing project: providing services to taxonomists for standard genome sequencing and annotation.</title>
        <authorList>
            <consortium name="The Broad Institute Genomics Platform"/>
            <consortium name="The Broad Institute Genome Sequencing Center for Infectious Disease"/>
            <person name="Wu L."/>
            <person name="Ma J."/>
        </authorList>
    </citation>
    <scope>NUCLEOTIDE SEQUENCE [LARGE SCALE GENOMIC DNA]</scope>
    <source>
        <strain evidence="2">JCM 8542</strain>
    </source>
</reference>
<accession>A0ABP3CQG9</accession>
<dbReference type="RefSeq" id="WP_304987495.1">
    <property type="nucleotide sequence ID" value="NZ_BAAACR010000012.1"/>
</dbReference>
<keyword evidence="2" id="KW-1185">Reference proteome</keyword>
<evidence type="ECO:0000313" key="2">
    <source>
        <dbReference type="Proteomes" id="UP001500399"/>
    </source>
</evidence>
<evidence type="ECO:0000313" key="1">
    <source>
        <dbReference type="EMBL" id="GAA0212989.1"/>
    </source>
</evidence>
<dbReference type="EMBL" id="BAAACR010000012">
    <property type="protein sequence ID" value="GAA0212989.1"/>
    <property type="molecule type" value="Genomic_DNA"/>
</dbReference>
<gene>
    <name evidence="1" type="ORF">GCM10008919_15260</name>
</gene>
<name>A0ABP3CQG9_9FIRM</name>
<protein>
    <submittedName>
        <fullName evidence="1">Uncharacterized protein</fullName>
    </submittedName>
</protein>
<comment type="caution">
    <text evidence="1">The sequence shown here is derived from an EMBL/GenBank/DDBJ whole genome shotgun (WGS) entry which is preliminary data.</text>
</comment>
<organism evidence="1 2">
    <name type="scientific">Selenomonas dianae</name>
    <dbReference type="NCBI Taxonomy" id="135079"/>
    <lineage>
        <taxon>Bacteria</taxon>
        <taxon>Bacillati</taxon>
        <taxon>Bacillota</taxon>
        <taxon>Negativicutes</taxon>
        <taxon>Selenomonadales</taxon>
        <taxon>Selenomonadaceae</taxon>
        <taxon>Selenomonas</taxon>
    </lineage>
</organism>
<sequence length="118" mass="13406">MKKACFVCGGEFEARDPRAKNCPACRAAKRWRCIRCGAVFSAKHQATLCSSCRKDDYHRNKPPRARVVEKKVVQEDIPVPKQKPPHDPQHIADMAREARAMGLSYGRYSALRRGLLRV</sequence>